<feature type="compositionally biased region" description="Low complexity" evidence="8">
    <location>
        <begin position="1152"/>
        <end position="1167"/>
    </location>
</feature>
<dbReference type="GO" id="GO:0005654">
    <property type="term" value="C:nucleoplasm"/>
    <property type="evidence" value="ECO:0007669"/>
    <property type="project" value="TreeGrafter"/>
</dbReference>
<feature type="compositionally biased region" description="Low complexity" evidence="8">
    <location>
        <begin position="221"/>
        <end position="232"/>
    </location>
</feature>
<dbReference type="EMBL" id="CAJNOL010002928">
    <property type="protein sequence ID" value="CAF1537607.1"/>
    <property type="molecule type" value="Genomic_DNA"/>
</dbReference>
<evidence type="ECO:0000259" key="10">
    <source>
        <dbReference type="PROSITE" id="PS50917"/>
    </source>
</evidence>
<feature type="region of interest" description="Disordered" evidence="8">
    <location>
        <begin position="597"/>
        <end position="652"/>
    </location>
</feature>
<feature type="compositionally biased region" description="Basic residues" evidence="8">
    <location>
        <begin position="724"/>
        <end position="743"/>
    </location>
</feature>
<evidence type="ECO:0000256" key="4">
    <source>
        <dbReference type="ARBA" id="ARBA00023054"/>
    </source>
</evidence>
<feature type="compositionally biased region" description="Low complexity" evidence="8">
    <location>
        <begin position="2808"/>
        <end position="2827"/>
    </location>
</feature>
<feature type="compositionally biased region" description="Low complexity" evidence="8">
    <location>
        <begin position="2402"/>
        <end position="2425"/>
    </location>
</feature>
<protein>
    <recommendedName>
        <fullName evidence="15">Msx2-interacting protein</fullName>
    </recommendedName>
</protein>
<gene>
    <name evidence="12" type="ORF">JXQ802_LOCUS42712</name>
    <name evidence="11" type="ORF">PYM288_LOCUS11194</name>
</gene>
<feature type="compositionally biased region" description="Polar residues" evidence="8">
    <location>
        <begin position="2865"/>
        <end position="2885"/>
    </location>
</feature>
<feature type="compositionally biased region" description="Pro residues" evidence="8">
    <location>
        <begin position="1292"/>
        <end position="1304"/>
    </location>
</feature>
<dbReference type="SUPFAM" id="SSF100939">
    <property type="entry name" value="SPOC domain-like"/>
    <property type="match status" value="1"/>
</dbReference>
<evidence type="ECO:0000313" key="12">
    <source>
        <dbReference type="EMBL" id="CAF1537607.1"/>
    </source>
</evidence>
<feature type="compositionally biased region" description="Low complexity" evidence="8">
    <location>
        <begin position="2097"/>
        <end position="2108"/>
    </location>
</feature>
<keyword evidence="14" id="KW-1185">Reference proteome</keyword>
<feature type="region of interest" description="Disordered" evidence="8">
    <location>
        <begin position="125"/>
        <end position="261"/>
    </location>
</feature>
<dbReference type="CDD" id="cd21543">
    <property type="entry name" value="SPOC_SHARP"/>
    <property type="match status" value="1"/>
</dbReference>
<feature type="compositionally biased region" description="Polar residues" evidence="8">
    <location>
        <begin position="901"/>
        <end position="917"/>
    </location>
</feature>
<feature type="region of interest" description="Disordered" evidence="8">
    <location>
        <begin position="1277"/>
        <end position="1316"/>
    </location>
</feature>
<feature type="compositionally biased region" description="Low complexity" evidence="8">
    <location>
        <begin position="668"/>
        <end position="681"/>
    </location>
</feature>
<dbReference type="Proteomes" id="UP000663870">
    <property type="component" value="Unassembled WGS sequence"/>
</dbReference>
<evidence type="ECO:0000313" key="14">
    <source>
        <dbReference type="Proteomes" id="UP000663870"/>
    </source>
</evidence>
<feature type="compositionally biased region" description="Low complexity" evidence="8">
    <location>
        <begin position="2122"/>
        <end position="2137"/>
    </location>
</feature>
<feature type="compositionally biased region" description="Basic and acidic residues" evidence="8">
    <location>
        <begin position="620"/>
        <end position="637"/>
    </location>
</feature>
<dbReference type="GO" id="GO:0010468">
    <property type="term" value="P:regulation of gene expression"/>
    <property type="evidence" value="ECO:0007669"/>
    <property type="project" value="TreeGrafter"/>
</dbReference>
<feature type="region of interest" description="Disordered" evidence="8">
    <location>
        <begin position="2282"/>
        <end position="2369"/>
    </location>
</feature>
<feature type="compositionally biased region" description="Low complexity" evidence="8">
    <location>
        <begin position="2892"/>
        <end position="2913"/>
    </location>
</feature>
<comment type="subcellular location">
    <subcellularLocation>
        <location evidence="1">Nucleus</location>
    </subcellularLocation>
</comment>
<evidence type="ECO:0000256" key="8">
    <source>
        <dbReference type="SAM" id="MobiDB-lite"/>
    </source>
</evidence>
<feature type="region of interest" description="Disordered" evidence="8">
    <location>
        <begin position="1432"/>
        <end position="1489"/>
    </location>
</feature>
<dbReference type="Gene3D" id="3.30.70.330">
    <property type="match status" value="4"/>
</dbReference>
<dbReference type="InterPro" id="IPR000504">
    <property type="entry name" value="RRM_dom"/>
</dbReference>
<feature type="region of interest" description="Disordered" evidence="8">
    <location>
        <begin position="1846"/>
        <end position="2194"/>
    </location>
</feature>
<feature type="compositionally biased region" description="Low complexity" evidence="8">
    <location>
        <begin position="1353"/>
        <end position="1401"/>
    </location>
</feature>
<evidence type="ECO:0000256" key="1">
    <source>
        <dbReference type="ARBA" id="ARBA00004123"/>
    </source>
</evidence>
<feature type="region of interest" description="Disordered" evidence="8">
    <location>
        <begin position="664"/>
        <end position="783"/>
    </location>
</feature>
<reference evidence="11" key="1">
    <citation type="submission" date="2021-02" db="EMBL/GenBank/DDBJ databases">
        <authorList>
            <person name="Nowell W R."/>
        </authorList>
    </citation>
    <scope>NUCLEOTIDE SEQUENCE</scope>
</reference>
<feature type="compositionally biased region" description="Basic and acidic residues" evidence="8">
    <location>
        <begin position="1587"/>
        <end position="1597"/>
    </location>
</feature>
<keyword evidence="3" id="KW-0805">Transcription regulation</keyword>
<feature type="domain" description="RRM" evidence="9">
    <location>
        <begin position="20"/>
        <end position="89"/>
    </location>
</feature>
<feature type="region of interest" description="Disordered" evidence="8">
    <location>
        <begin position="2207"/>
        <end position="2249"/>
    </location>
</feature>
<dbReference type="SUPFAM" id="SSF54928">
    <property type="entry name" value="RNA-binding domain, RBD"/>
    <property type="match status" value="2"/>
</dbReference>
<evidence type="ECO:0000313" key="11">
    <source>
        <dbReference type="EMBL" id="CAF0933748.1"/>
    </source>
</evidence>
<evidence type="ECO:0000256" key="6">
    <source>
        <dbReference type="ARBA" id="ARBA00023242"/>
    </source>
</evidence>
<feature type="compositionally biased region" description="Basic and acidic residues" evidence="8">
    <location>
        <begin position="1846"/>
        <end position="1855"/>
    </location>
</feature>
<proteinExistence type="predicted"/>
<feature type="compositionally biased region" description="Low complexity" evidence="8">
    <location>
        <begin position="2670"/>
        <end position="2680"/>
    </location>
</feature>
<dbReference type="PROSITE" id="PS50102">
    <property type="entry name" value="RRM"/>
    <property type="match status" value="4"/>
</dbReference>
<feature type="compositionally biased region" description="Low complexity" evidence="8">
    <location>
        <begin position="2011"/>
        <end position="2027"/>
    </location>
</feature>
<evidence type="ECO:0000259" key="9">
    <source>
        <dbReference type="PROSITE" id="PS50102"/>
    </source>
</evidence>
<dbReference type="InterPro" id="IPR035979">
    <property type="entry name" value="RBD_domain_sf"/>
</dbReference>
<feature type="region of interest" description="Disordered" evidence="8">
    <location>
        <begin position="2383"/>
        <end position="2425"/>
    </location>
</feature>
<feature type="region of interest" description="Disordered" evidence="8">
    <location>
        <begin position="815"/>
        <end position="853"/>
    </location>
</feature>
<feature type="region of interest" description="Disordered" evidence="8">
    <location>
        <begin position="1501"/>
        <end position="1566"/>
    </location>
</feature>
<feature type="region of interest" description="Disordered" evidence="8">
    <location>
        <begin position="1145"/>
        <end position="1167"/>
    </location>
</feature>
<feature type="domain" description="RRM" evidence="9">
    <location>
        <begin position="459"/>
        <end position="542"/>
    </location>
</feature>
<feature type="compositionally biased region" description="Low complexity" evidence="8">
    <location>
        <begin position="744"/>
        <end position="760"/>
    </location>
</feature>
<feature type="compositionally biased region" description="Polar residues" evidence="8">
    <location>
        <begin position="1599"/>
        <end position="1612"/>
    </location>
</feature>
<feature type="region of interest" description="Disordered" evidence="8">
    <location>
        <begin position="870"/>
        <end position="917"/>
    </location>
</feature>
<feature type="compositionally biased region" description="Polar residues" evidence="8">
    <location>
        <begin position="1277"/>
        <end position="1290"/>
    </location>
</feature>
<evidence type="ECO:0000256" key="2">
    <source>
        <dbReference type="ARBA" id="ARBA00022884"/>
    </source>
</evidence>
<feature type="compositionally biased region" description="Basic and acidic residues" evidence="8">
    <location>
        <begin position="2297"/>
        <end position="2306"/>
    </location>
</feature>
<feature type="compositionally biased region" description="Basic residues" evidence="8">
    <location>
        <begin position="684"/>
        <end position="695"/>
    </location>
</feature>
<accession>A0A814BTC3</accession>
<keyword evidence="4" id="KW-0175">Coiled coil</keyword>
<feature type="compositionally biased region" description="Polar residues" evidence="8">
    <location>
        <begin position="1305"/>
        <end position="1316"/>
    </location>
</feature>
<dbReference type="InterPro" id="IPR010912">
    <property type="entry name" value="SPOC_met"/>
</dbReference>
<evidence type="ECO:0000256" key="7">
    <source>
        <dbReference type="PROSITE-ProRule" id="PRU00176"/>
    </source>
</evidence>
<dbReference type="Pfam" id="PF00076">
    <property type="entry name" value="RRM_1"/>
    <property type="match status" value="2"/>
</dbReference>
<dbReference type="InterPro" id="IPR012677">
    <property type="entry name" value="Nucleotide-bd_a/b_plait_sf"/>
</dbReference>
<feature type="region of interest" description="Disordered" evidence="8">
    <location>
        <begin position="1584"/>
        <end position="1643"/>
    </location>
</feature>
<dbReference type="InterPro" id="IPR016194">
    <property type="entry name" value="SPOC-like_C_dom_sf"/>
</dbReference>
<dbReference type="PANTHER" id="PTHR48033:SF10">
    <property type="entry name" value="RNA-BINDING PROTEIN SQUID"/>
    <property type="match status" value="1"/>
</dbReference>
<feature type="compositionally biased region" description="Low complexity" evidence="8">
    <location>
        <begin position="1505"/>
        <end position="1518"/>
    </location>
</feature>
<feature type="compositionally biased region" description="Low complexity" evidence="8">
    <location>
        <begin position="830"/>
        <end position="848"/>
    </location>
</feature>
<feature type="compositionally biased region" description="Polar residues" evidence="8">
    <location>
        <begin position="2828"/>
        <end position="2843"/>
    </location>
</feature>
<name>A0A814BTC3_9BILA</name>
<evidence type="ECO:0000256" key="3">
    <source>
        <dbReference type="ARBA" id="ARBA00023015"/>
    </source>
</evidence>
<feature type="compositionally biased region" description="Low complexity" evidence="8">
    <location>
        <begin position="2050"/>
        <end position="2063"/>
    </location>
</feature>
<feature type="compositionally biased region" description="Low complexity" evidence="8">
    <location>
        <begin position="1949"/>
        <end position="1964"/>
    </location>
</feature>
<feature type="compositionally biased region" description="Pro residues" evidence="8">
    <location>
        <begin position="2390"/>
        <end position="2401"/>
    </location>
</feature>
<feature type="compositionally biased region" description="Low complexity" evidence="8">
    <location>
        <begin position="696"/>
        <end position="718"/>
    </location>
</feature>
<keyword evidence="2 7" id="KW-0694">RNA-binding</keyword>
<feature type="compositionally biased region" description="Polar residues" evidence="8">
    <location>
        <begin position="1524"/>
        <end position="1551"/>
    </location>
</feature>
<evidence type="ECO:0000256" key="5">
    <source>
        <dbReference type="ARBA" id="ARBA00023163"/>
    </source>
</evidence>
<feature type="compositionally biased region" description="Low complexity" evidence="8">
    <location>
        <begin position="1554"/>
        <end position="1566"/>
    </location>
</feature>
<dbReference type="PROSITE" id="PS50917">
    <property type="entry name" value="SPOC"/>
    <property type="match status" value="1"/>
</dbReference>
<feature type="compositionally biased region" description="Polar residues" evidence="8">
    <location>
        <begin position="1465"/>
        <end position="1489"/>
    </location>
</feature>
<feature type="region of interest" description="Disordered" evidence="8">
    <location>
        <begin position="2670"/>
        <end position="2694"/>
    </location>
</feature>
<dbReference type="EMBL" id="CAJNOH010000186">
    <property type="protein sequence ID" value="CAF0933748.1"/>
    <property type="molecule type" value="Genomic_DNA"/>
</dbReference>
<sequence>MPSETTTNKVSLSTKPTESRWLAIANLPETATEDTIKECFKRHGRVQSVRIDDQRFAFVAFLDVRTASKAHNAENILDEKRLRTAFHDGSNSVPKALLEPCPQLIQPLSTSNIILSEQPSPLISSTIVEPSSSSSSSSNTSNITTVTNSLSSKTINGDRDKRISRTLDSPDENVRHQVVPVKRDSDSSGSKRKTSSTKNSKTTNSSHSTIQKPPRRKHENSSPSSSSSSSSSESERSSDDSISCKNRRRNPTKTHSSLNDGMGKTKILKIYHLPSKTSKESLRESLWNLFVDFKKSGRLLTVKIDGEHESRYALLTFKKSDDVDKALTFAIAKTLYGVRLKAEPYDGIINENDECDIMKRTICSDPDIDEYSIKATRTLYIGNLQSEISYNELRETYSAYGDIIELEIKRQTQSPHQLPFAFVQYADIKSVVKAMKAFDSKLSRDHSIKLGFGKSQPTNVLWLDDLPLNVTESSIRTFISRNTNLLTCDVVDIFIDNRNSHKSQTAQCLIYFTETRVAQEAINSIRGKRLDSKRIQIDFASKVFVTRFSDIIEETSHKKNYGGYPPDATYHAESRVVSKRNGTTREIVPETIQTFDTASTRTNSSDRWSNAYNNSNRSQHKGDSRHSSDRRHSKEYGKGTNSTLISIPSVDNGTICGSSLNARRHRLSTSSKDSLSNNLSSGRNPHRSSHIRHHASSTSSSSSRSSSTSSHSSTSTNSLEHHSNSHQKHHTNKHTHKSSKKPSKSSINNNNIKISSGKKSSSNKEHTIKSSSNRSRSIKSEKDNDSSIIIPTSQQQPNPVILPSLTLEDQFETIKKDSTTPPQPPPPPLSSSQLPKQQTTTTIHSSSSPKAPLKNTERVFDWLMQNHLHDSNSSMGLDQNDDDEHTLKPKPDDDSLENVSDEQTSKTSPPIETNNLILTTNMKSSSSTLIKNSKNEKSLLTSAYRLQPIRTGNKRDEQIDNIITNDIHLSPTQTLTTPPPPTTTTIIKDEYDNHTNHRRLHKTKYHLSTNHTKTIPLETISSYDQLDVRLRSYPSLFNDHIESIRLPFPQFAFEQVKTSTTSSNVLVVLNPKAHLKHSSLGLNNPSSSSSIPTNTLTSTITTKYDLSMDTNLLNINNNNDEDLSTTRIPLDERIRLLDKQMYEMNHGQQQKSTTTSSSSSSSSSSLSPAILIEQQNLKPVITTTPTTTSTTTTLTSSSTITNTNATAKSVNELVSTLSASTPSTTLAQCIQAARAAALNAQPTQTISPSKTTPTISTTSPFHYPITSIPTLNLNHRSISVTSPSPTNISVLTPPPPPPPPPPPFTSLQRLPDPSSNSILTTFHAAIAQTPFATKYNSMSFATTLHPPPPPVPASLISPSLNLNPTSTHNTPSSNNNLIPTLNCPPSSSSLPSRSNSTNLLSPPASNISSISSFPDSSINSPSTSSAKILERLGPSAKVKRKPIPPPLAVNTTSTNIKDSPILPSPESTTPTNTGTNIHHSPVTISSPVLQHQTSIGLKSILKQRSLSNPSPTSSLSPTNERKSSTNYVSPLASNEIRSTSQINNRSTSIESTTKRTPPTTPTTPTIITNEKKKSLNQQDTNIFTNDIDERQTDEKKSTWRTPPQTTKQTLSNDTKKPTLDKIPKKSSAISTTTTTTTTTKPNVNESIKSTTKIIKTTKQTHVPTLGSKVPQLTLERIDPKTLKTTTTGSIEKSINKSLKLKRTHIIQSDSDTEKKSIDIQHKTKKSLLNNEITKRKQQHQQKIITTKNKNQLIKTKNKISTNTNKKQTITEIHSSASDNDEKKLEQTIINSDHEQTSTDNDEKIKKEIIINKRTKITNKNKLKSTQNHNNWRELLKQDTSMYDRIKKRARSEQTRHSSLSTSEGHLSDENSDDDSSDDDNDDDDDQMPTRPVNITPKRHNVMMSDSSDSEIDRSSKAKTKISTAFDNNVFDAEESDEPTKPIIHKKKINQQQQQQQQQTQQIKKPLLKTNSEHIKKEKLSKINNDEQSITTTKKKLSTTKTIDKKKLTANSIKSTSKISKTTISTSKRPSTDESNESTKKLKLDDEKSKIISIEEQPPSIIISNELEISQTTKSSIIPTSLSDETSTNEPKIDESSTEIQSQTTTTPTKFGIVFTSHHRHSTTTPSSSSIQTQSTETSKNDDENMENDNESISIHNNDITIKDEPIISNTNTLKPPPTITTTQPPLSDDETLNPETMQLSDLISTRIREGIKPMQSRSTTKTTGKSKRTSKQDTSSSNKRQQTKTNSKIIQSIISNEKESESIDSNQLSSIEQPVSISTNIKHLSTTESSSISSPINDKRLRKSTDDSTVQLQNKIESNENLSQTTTATTNIQTKEDTIESTISSENNKQDIPSPPPPSTTTTTIDQPQITPMETEQIPLSSSIITSTQSPPPPPPPPPPITTTTMPTTTTTTTIPTTTTTTTTSTETEIAIKALCSSIQIPQQSLTKTSNLEKSSPIIAPISKETLPIVEHQPTSITTTPKLSSHVPIKSSLTSTFNENVEETLSAVNSLLMLNNNPSNISGDHPAIKGAARVTPTISTPVYSYVASLPSPTDQQTRQLITSTTSISTIPTQKSDLITMVSNIVSSSNVTGEKQPPSVPTTTTTTRTHIEEVIDDVAKSLSTTTSIITEPTTSIVDTNSLSSSTSTSTNKSTSIPNILRDVMKTPCLTSTTTPATSETSNLFDSHCHSTSPLKTTTTTTTVAANNSTTTTTTTSSSTTPVVPVIIRPTVSKTSSHKRSLTPKTEPTPTVPSPIMHQFPHMLTPDGSIFAAAAAAAHHQNFPFSLFAPLSSNPTGNSSSNLLASSLVSNSPPLSTRTSSTSSSSPSSHITNNPYINTIMTGQQNSSSTNSNPHTHEKVSKRDSITTKTSGTLSSSNRPTSIQQTVPVPIALSIPSSSTSSTSSSSSSSSNVTTNTIVNQQQQQSPLLNSLDAAALRQQTSPLQQFLGPDSVVPFRNVYAEASELYGASTSLYSSQNMAYAAAQQMLNVIGMTSSHHPFAAAELYPNPESYFRLNPPTNELSRDPYNVQWQGNLILKNDQAYVKTQLVAGSPQIARASMNYWNSDSLTTSTSNLQTPSHHNLRISQRMRLEQAQLEGVQKRMQMDNDHCILIAEPNGSTPDEIRIQQNNLKNGVIRYFDEKKAAGIVNVLLPGASQPAYVVHIFPPCQFASEILQKRAPDTYRCVVQNKIEQIYLLIVITSTVQ</sequence>
<dbReference type="SMART" id="SM00360">
    <property type="entry name" value="RRM"/>
    <property type="match status" value="4"/>
</dbReference>
<organism evidence="11 13">
    <name type="scientific">Rotaria sordida</name>
    <dbReference type="NCBI Taxonomy" id="392033"/>
    <lineage>
        <taxon>Eukaryota</taxon>
        <taxon>Metazoa</taxon>
        <taxon>Spiralia</taxon>
        <taxon>Gnathifera</taxon>
        <taxon>Rotifera</taxon>
        <taxon>Eurotatoria</taxon>
        <taxon>Bdelloidea</taxon>
        <taxon>Philodinida</taxon>
        <taxon>Philodinidae</taxon>
        <taxon>Rotaria</taxon>
    </lineage>
</organism>
<feature type="compositionally biased region" description="Polar residues" evidence="8">
    <location>
        <begin position="2307"/>
        <end position="2324"/>
    </location>
</feature>
<evidence type="ECO:0008006" key="15">
    <source>
        <dbReference type="Google" id="ProtNLM"/>
    </source>
</evidence>
<feature type="compositionally biased region" description="Polar residues" evidence="8">
    <location>
        <begin position="639"/>
        <end position="652"/>
    </location>
</feature>
<feature type="compositionally biased region" description="Basic and acidic residues" evidence="8">
    <location>
        <begin position="2853"/>
        <end position="2864"/>
    </location>
</feature>
<feature type="compositionally biased region" description="Acidic residues" evidence="8">
    <location>
        <begin position="1869"/>
        <end position="1886"/>
    </location>
</feature>
<feature type="region of interest" description="Disordered" evidence="8">
    <location>
        <begin position="2808"/>
        <end position="2913"/>
    </location>
</feature>
<feature type="compositionally biased region" description="Low complexity" evidence="8">
    <location>
        <begin position="196"/>
        <end position="209"/>
    </location>
</feature>
<feature type="domain" description="SPOC" evidence="10">
    <location>
        <begin position="3018"/>
        <end position="3200"/>
    </location>
</feature>
<feature type="domain" description="RRM" evidence="9">
    <location>
        <begin position="377"/>
        <end position="455"/>
    </location>
</feature>
<evidence type="ECO:0000313" key="13">
    <source>
        <dbReference type="Proteomes" id="UP000663854"/>
    </source>
</evidence>
<keyword evidence="6" id="KW-0539">Nucleus</keyword>
<feature type="compositionally biased region" description="Polar residues" evidence="8">
    <location>
        <begin position="2066"/>
        <end position="2089"/>
    </location>
</feature>
<feature type="compositionally biased region" description="Basic and acidic residues" evidence="8">
    <location>
        <begin position="1970"/>
        <end position="1984"/>
    </location>
</feature>
<dbReference type="SUPFAM" id="SSF101447">
    <property type="entry name" value="Formin homology 2 domain (FH2 domain)"/>
    <property type="match status" value="1"/>
</dbReference>
<feature type="compositionally biased region" description="Basic and acidic residues" evidence="8">
    <location>
        <begin position="2036"/>
        <end position="2049"/>
    </location>
</feature>
<dbReference type="GO" id="GO:0003723">
    <property type="term" value="F:RNA binding"/>
    <property type="evidence" value="ECO:0007669"/>
    <property type="project" value="UniProtKB-UniRule"/>
</dbReference>
<keyword evidence="5" id="KW-0804">Transcription</keyword>
<dbReference type="GO" id="GO:0000785">
    <property type="term" value="C:chromatin"/>
    <property type="evidence" value="ECO:0007669"/>
    <property type="project" value="TreeGrafter"/>
</dbReference>
<feature type="region of interest" description="Disordered" evidence="8">
    <location>
        <begin position="1349"/>
        <end position="1401"/>
    </location>
</feature>
<feature type="compositionally biased region" description="Basic and acidic residues" evidence="8">
    <location>
        <begin position="1613"/>
        <end position="1623"/>
    </location>
</feature>
<feature type="compositionally biased region" description="Basic and acidic residues" evidence="8">
    <location>
        <begin position="156"/>
        <end position="165"/>
    </location>
</feature>
<feature type="compositionally biased region" description="Low complexity" evidence="8">
    <location>
        <begin position="125"/>
        <end position="152"/>
    </location>
</feature>
<comment type="caution">
    <text evidence="11">The sequence shown here is derived from an EMBL/GenBank/DDBJ whole genome shotgun (WGS) entry which is preliminary data.</text>
</comment>
<feature type="region of interest" description="Disordered" evidence="8">
    <location>
        <begin position="2731"/>
        <end position="2752"/>
    </location>
</feature>
<feature type="domain" description="RRM" evidence="9">
    <location>
        <begin position="266"/>
        <end position="347"/>
    </location>
</feature>
<feature type="compositionally biased region" description="Low complexity" evidence="8">
    <location>
        <begin position="2360"/>
        <end position="2369"/>
    </location>
</feature>
<dbReference type="PANTHER" id="PTHR48033">
    <property type="entry name" value="RNA-BINDING (RRM/RBD/RNP MOTIFS) FAMILY PROTEIN"/>
    <property type="match status" value="1"/>
</dbReference>
<dbReference type="FunFam" id="2.40.290.10:FF:000002">
    <property type="entry name" value="Spen family transcriptional repressor"/>
    <property type="match status" value="1"/>
</dbReference>
<dbReference type="Gene3D" id="2.40.290.10">
    <property type="match status" value="1"/>
</dbReference>
<feature type="compositionally biased region" description="Polar residues" evidence="8">
    <location>
        <begin position="597"/>
        <end position="617"/>
    </location>
</feature>
<dbReference type="Proteomes" id="UP000663854">
    <property type="component" value="Unassembled WGS sequence"/>
</dbReference>